<accession>A0AAP2DXU0</accession>
<evidence type="ECO:0000313" key="5">
    <source>
        <dbReference type="Proteomes" id="UP001319080"/>
    </source>
</evidence>
<organism evidence="4 5">
    <name type="scientific">Dawidia cretensis</name>
    <dbReference type="NCBI Taxonomy" id="2782350"/>
    <lineage>
        <taxon>Bacteria</taxon>
        <taxon>Pseudomonadati</taxon>
        <taxon>Bacteroidota</taxon>
        <taxon>Cytophagia</taxon>
        <taxon>Cytophagales</taxon>
        <taxon>Chryseotaleaceae</taxon>
        <taxon>Dawidia</taxon>
    </lineage>
</organism>
<dbReference type="GO" id="GO:0019867">
    <property type="term" value="C:outer membrane"/>
    <property type="evidence" value="ECO:0007669"/>
    <property type="project" value="InterPro"/>
</dbReference>
<comment type="subcellular location">
    <subcellularLocation>
        <location evidence="1">Membrane</location>
    </subcellularLocation>
</comment>
<dbReference type="InterPro" id="IPR010827">
    <property type="entry name" value="BamA/TamA_POTRA"/>
</dbReference>
<dbReference type="PROSITE" id="PS51779">
    <property type="entry name" value="POTRA"/>
    <property type="match status" value="1"/>
</dbReference>
<proteinExistence type="predicted"/>
<dbReference type="RefSeq" id="WP_254084916.1">
    <property type="nucleotide sequence ID" value="NZ_JAHESE010000012.1"/>
</dbReference>
<dbReference type="Gene3D" id="3.10.20.310">
    <property type="entry name" value="membrane protein fhac"/>
    <property type="match status" value="1"/>
</dbReference>
<dbReference type="InterPro" id="IPR000184">
    <property type="entry name" value="Bac_surfAg_D15"/>
</dbReference>
<dbReference type="Pfam" id="PF01103">
    <property type="entry name" value="Omp85"/>
    <property type="match status" value="1"/>
</dbReference>
<evidence type="ECO:0000259" key="3">
    <source>
        <dbReference type="PROSITE" id="PS51779"/>
    </source>
</evidence>
<dbReference type="Pfam" id="PF07244">
    <property type="entry name" value="POTRA"/>
    <property type="match status" value="1"/>
</dbReference>
<dbReference type="InterPro" id="IPR034746">
    <property type="entry name" value="POTRA"/>
</dbReference>
<feature type="domain" description="POTRA" evidence="3">
    <location>
        <begin position="47"/>
        <end position="123"/>
    </location>
</feature>
<keyword evidence="2" id="KW-0472">Membrane</keyword>
<evidence type="ECO:0000256" key="1">
    <source>
        <dbReference type="ARBA" id="ARBA00004370"/>
    </source>
</evidence>
<evidence type="ECO:0000256" key="2">
    <source>
        <dbReference type="ARBA" id="ARBA00023136"/>
    </source>
</evidence>
<dbReference type="Gene3D" id="2.40.160.50">
    <property type="entry name" value="membrane protein fhac: a member of the omp85/tpsb transporter family"/>
    <property type="match status" value="1"/>
</dbReference>
<dbReference type="Proteomes" id="UP001319080">
    <property type="component" value="Unassembled WGS sequence"/>
</dbReference>
<comment type="caution">
    <text evidence="4">The sequence shown here is derived from an EMBL/GenBank/DDBJ whole genome shotgun (WGS) entry which is preliminary data.</text>
</comment>
<dbReference type="EMBL" id="JAHESE010000012">
    <property type="protein sequence ID" value="MBT1709341.1"/>
    <property type="molecule type" value="Genomic_DNA"/>
</dbReference>
<sequence>MLAFIFGLFSLFPLGKDRQDTVALPAADSVIRPVHTRQLPDSAGRFLQINRIFIVGNRITRDPIVLRELSLKPGDYVFSRELPSMLELDKKKLINTRLFNTVEIRALEYDPNHVDLLVDVNERWYTFPSPIFELADRNFNEWWQNYNHDFSRVNYGLRLYQYNMRGRNETLRFTTQLGFTRRFNLSYRIPYIDRKQRQGLMIDLDFAQAKNLAYQTLRHKMVFLESERVLRTVRSGGLTYTYRPSFYQSHGFSVSYKSVSINDTIMSLNPNYLGEGNRMQQYGTITYQFTTDHRDYVGYPLRGYYLNVAASQNGIMKNDDIDKFEASLTATGFFDMGKNYFLSNNVVGFWSRPDDLPYYNYSALGYQKQVIRGYEIYVIEGPRFLLNKTTFKKRLFARTYHMKAVPIPQFRHIPLAIYLKAYGDVGYVHNYNNYTLSNQLTGRLLSGGGMGIDIVGSYDTVFRFEYTYNAEGVSGLFFNLKKEF</sequence>
<name>A0AAP2DXU0_9BACT</name>
<dbReference type="AlphaFoldDB" id="A0AAP2DXU0"/>
<gene>
    <name evidence="4" type="ORF">KK062_13955</name>
</gene>
<evidence type="ECO:0000313" key="4">
    <source>
        <dbReference type="EMBL" id="MBT1709341.1"/>
    </source>
</evidence>
<keyword evidence="5" id="KW-1185">Reference proteome</keyword>
<reference evidence="4 5" key="1">
    <citation type="submission" date="2021-05" db="EMBL/GenBank/DDBJ databases">
        <title>A Polyphasic approach of four new species of the genus Ohtaekwangia: Ohtaekwangia histidinii sp. nov., Ohtaekwangia cretensis sp. nov., Ohtaekwangia indiensis sp. nov., Ohtaekwangia reichenbachii sp. nov. from diverse environment.</title>
        <authorList>
            <person name="Octaviana S."/>
        </authorList>
    </citation>
    <scope>NUCLEOTIDE SEQUENCE [LARGE SCALE GENOMIC DNA]</scope>
    <source>
        <strain evidence="4 5">PWU5</strain>
    </source>
</reference>
<protein>
    <recommendedName>
        <fullName evidence="3">POTRA domain-containing protein</fullName>
    </recommendedName>
</protein>